<evidence type="ECO:0000313" key="3">
    <source>
        <dbReference type="EMBL" id="MCT8973694.1"/>
    </source>
</evidence>
<dbReference type="SUPFAM" id="SSF81324">
    <property type="entry name" value="Voltage-gated potassium channels"/>
    <property type="match status" value="1"/>
</dbReference>
<keyword evidence="4" id="KW-1185">Reference proteome</keyword>
<dbReference type="Gene3D" id="1.10.287.70">
    <property type="match status" value="1"/>
</dbReference>
<keyword evidence="3" id="KW-0406">Ion transport</keyword>
<keyword evidence="1" id="KW-0812">Transmembrane</keyword>
<reference evidence="3 4" key="1">
    <citation type="submission" date="2022-04" db="EMBL/GenBank/DDBJ databases">
        <authorList>
            <person name="Ye Y.-Q."/>
            <person name="Du Z.-J."/>
        </authorList>
    </citation>
    <scope>NUCLEOTIDE SEQUENCE [LARGE SCALE GENOMIC DNA]</scope>
    <source>
        <strain evidence="3 4">A6E488</strain>
    </source>
</reference>
<accession>A0AAW5R3J6</accession>
<proteinExistence type="predicted"/>
<feature type="transmembrane region" description="Helical" evidence="1">
    <location>
        <begin position="48"/>
        <end position="73"/>
    </location>
</feature>
<dbReference type="RefSeq" id="WP_261617274.1">
    <property type="nucleotide sequence ID" value="NZ_JALIDZ010000008.1"/>
</dbReference>
<dbReference type="Proteomes" id="UP001320898">
    <property type="component" value="Unassembled WGS sequence"/>
</dbReference>
<dbReference type="GO" id="GO:0034220">
    <property type="term" value="P:monoatomic ion transmembrane transport"/>
    <property type="evidence" value="ECO:0007669"/>
    <property type="project" value="UniProtKB-KW"/>
</dbReference>
<name>A0AAW5R3J6_9HYPH</name>
<keyword evidence="3" id="KW-0813">Transport</keyword>
<keyword evidence="1" id="KW-0472">Membrane</keyword>
<dbReference type="EMBL" id="JALIDZ010000008">
    <property type="protein sequence ID" value="MCT8973694.1"/>
    <property type="molecule type" value="Genomic_DNA"/>
</dbReference>
<protein>
    <submittedName>
        <fullName evidence="3">Potassium channel family protein</fullName>
    </submittedName>
</protein>
<dbReference type="AlphaFoldDB" id="A0AAW5R3J6"/>
<evidence type="ECO:0000256" key="1">
    <source>
        <dbReference type="SAM" id="Phobius"/>
    </source>
</evidence>
<evidence type="ECO:0000313" key="4">
    <source>
        <dbReference type="Proteomes" id="UP001320898"/>
    </source>
</evidence>
<dbReference type="InterPro" id="IPR013099">
    <property type="entry name" value="K_chnl_dom"/>
</dbReference>
<evidence type="ECO:0000259" key="2">
    <source>
        <dbReference type="Pfam" id="PF07885"/>
    </source>
</evidence>
<feature type="transmembrane region" description="Helical" evidence="1">
    <location>
        <begin position="6"/>
        <end position="27"/>
    </location>
</feature>
<keyword evidence="1" id="KW-1133">Transmembrane helix</keyword>
<keyword evidence="3" id="KW-0407">Ion channel</keyword>
<feature type="transmembrane region" description="Helical" evidence="1">
    <location>
        <begin position="123"/>
        <end position="141"/>
    </location>
</feature>
<dbReference type="Pfam" id="PF07885">
    <property type="entry name" value="Ion_trans_2"/>
    <property type="match status" value="1"/>
</dbReference>
<sequence>MQAGRFAIGIAVILSVCLVLATTGFHYSTLHWLSSGMARFAMRPRRRVLSIVFITLMAHIGEIVLYAAAYAVSVDVLRLGDFGGRPVSSELDYLYFSIVTYTSLGLGDVFPGGHLRFIAGIEALNGLLLITWSGSFIYLAMGRLWPWERCVQPKRPDRIPGGAG</sequence>
<gene>
    <name evidence="3" type="ORF">MUB46_17660</name>
</gene>
<feature type="domain" description="Potassium channel" evidence="2">
    <location>
        <begin position="86"/>
        <end position="133"/>
    </location>
</feature>
<comment type="caution">
    <text evidence="3">The sequence shown here is derived from an EMBL/GenBank/DDBJ whole genome shotgun (WGS) entry which is preliminary data.</text>
</comment>
<organism evidence="3 4">
    <name type="scientific">Microbaculum marinisediminis</name>
    <dbReference type="NCBI Taxonomy" id="2931392"/>
    <lineage>
        <taxon>Bacteria</taxon>
        <taxon>Pseudomonadati</taxon>
        <taxon>Pseudomonadota</taxon>
        <taxon>Alphaproteobacteria</taxon>
        <taxon>Hyphomicrobiales</taxon>
        <taxon>Tepidamorphaceae</taxon>
        <taxon>Microbaculum</taxon>
    </lineage>
</organism>